<name>A0AAU9NTL9_9ASTR</name>
<dbReference type="PANTHER" id="PTHR47973">
    <property type="entry name" value="CYSTEINE-RICH RECEPTOR-LIKE PROTEIN KINASE 3"/>
    <property type="match status" value="1"/>
</dbReference>
<dbReference type="InterPro" id="IPR052059">
    <property type="entry name" value="CR_Ser/Thr_kinase"/>
</dbReference>
<keyword evidence="11" id="KW-1185">Reference proteome</keyword>
<feature type="domain" description="Gnk2-homologous" evidence="9">
    <location>
        <begin position="39"/>
        <end position="84"/>
    </location>
</feature>
<organism evidence="10 11">
    <name type="scientific">Lactuca virosa</name>
    <dbReference type="NCBI Taxonomy" id="75947"/>
    <lineage>
        <taxon>Eukaryota</taxon>
        <taxon>Viridiplantae</taxon>
        <taxon>Streptophyta</taxon>
        <taxon>Embryophyta</taxon>
        <taxon>Tracheophyta</taxon>
        <taxon>Spermatophyta</taxon>
        <taxon>Magnoliopsida</taxon>
        <taxon>eudicotyledons</taxon>
        <taxon>Gunneridae</taxon>
        <taxon>Pentapetalae</taxon>
        <taxon>asterids</taxon>
        <taxon>campanulids</taxon>
        <taxon>Asterales</taxon>
        <taxon>Asteraceae</taxon>
        <taxon>Cichorioideae</taxon>
        <taxon>Cichorieae</taxon>
        <taxon>Lactucinae</taxon>
        <taxon>Lactuca</taxon>
    </lineage>
</organism>
<protein>
    <recommendedName>
        <fullName evidence="9">Gnk2-homologous domain-containing protein</fullName>
    </recommendedName>
</protein>
<keyword evidence="8" id="KW-0675">Receptor</keyword>
<dbReference type="AlphaFoldDB" id="A0AAU9NTL9"/>
<evidence type="ECO:0000256" key="7">
    <source>
        <dbReference type="ARBA" id="ARBA00022840"/>
    </source>
</evidence>
<proteinExistence type="predicted"/>
<dbReference type="EMBL" id="CAKMRJ010005412">
    <property type="protein sequence ID" value="CAH1441125.1"/>
    <property type="molecule type" value="Genomic_DNA"/>
</dbReference>
<keyword evidence="3" id="KW-0732">Signal</keyword>
<evidence type="ECO:0000256" key="5">
    <source>
        <dbReference type="ARBA" id="ARBA00022741"/>
    </source>
</evidence>
<gene>
    <name evidence="10" type="ORF">LVIROSA_LOCUS27210</name>
</gene>
<evidence type="ECO:0000256" key="6">
    <source>
        <dbReference type="ARBA" id="ARBA00022777"/>
    </source>
</evidence>
<keyword evidence="4" id="KW-0677">Repeat</keyword>
<evidence type="ECO:0000313" key="10">
    <source>
        <dbReference type="EMBL" id="CAH1441125.1"/>
    </source>
</evidence>
<evidence type="ECO:0000259" key="9">
    <source>
        <dbReference type="Pfam" id="PF01657"/>
    </source>
</evidence>
<dbReference type="GO" id="GO:0004674">
    <property type="term" value="F:protein serine/threonine kinase activity"/>
    <property type="evidence" value="ECO:0007669"/>
    <property type="project" value="UniProtKB-KW"/>
</dbReference>
<keyword evidence="6" id="KW-0418">Kinase</keyword>
<keyword evidence="7" id="KW-0067">ATP-binding</keyword>
<evidence type="ECO:0000256" key="4">
    <source>
        <dbReference type="ARBA" id="ARBA00022737"/>
    </source>
</evidence>
<evidence type="ECO:0000256" key="1">
    <source>
        <dbReference type="ARBA" id="ARBA00022527"/>
    </source>
</evidence>
<dbReference type="Proteomes" id="UP001157418">
    <property type="component" value="Unassembled WGS sequence"/>
</dbReference>
<accession>A0AAU9NTL9</accession>
<dbReference type="Pfam" id="PF01657">
    <property type="entry name" value="Stress-antifung"/>
    <property type="match status" value="1"/>
</dbReference>
<keyword evidence="1" id="KW-0723">Serine/threonine-protein kinase</keyword>
<dbReference type="GO" id="GO:0005524">
    <property type="term" value="F:ATP binding"/>
    <property type="evidence" value="ECO:0007669"/>
    <property type="project" value="UniProtKB-KW"/>
</dbReference>
<comment type="caution">
    <text evidence="10">The sequence shown here is derived from an EMBL/GenBank/DDBJ whole genome shotgun (WGS) entry which is preliminary data.</text>
</comment>
<dbReference type="Gene3D" id="3.30.430.20">
    <property type="entry name" value="Gnk2 domain, C-X8-C-X2-C motif"/>
    <property type="match status" value="1"/>
</dbReference>
<evidence type="ECO:0000313" key="11">
    <source>
        <dbReference type="Proteomes" id="UP001157418"/>
    </source>
</evidence>
<keyword evidence="2" id="KW-0808">Transferase</keyword>
<sequence>MALVSPSGGYSFTNSALSVHSREQNQYRGEKCVLHFLDGAPVYGLAWCRGYVSIPDCLNCFNNGVAQLNRCGVANGAHGFYNKCDAWDLHESSTYLNLIDEKLDPSEYAVEHAMEIIKIALMCTQPPSTRPAMSEVVMLLSEKSLQEILLYKQPVYHSQVLLKNIEICRLYDLDSVSENVMKIDVMHH</sequence>
<dbReference type="CDD" id="cd23509">
    <property type="entry name" value="Gnk2-like"/>
    <property type="match status" value="1"/>
</dbReference>
<dbReference type="InterPro" id="IPR038408">
    <property type="entry name" value="GNK2_sf"/>
</dbReference>
<reference evidence="10 11" key="1">
    <citation type="submission" date="2022-01" db="EMBL/GenBank/DDBJ databases">
        <authorList>
            <person name="Xiong W."/>
            <person name="Schranz E."/>
        </authorList>
    </citation>
    <scope>NUCLEOTIDE SEQUENCE [LARGE SCALE GENOMIC DNA]</scope>
</reference>
<evidence type="ECO:0000256" key="8">
    <source>
        <dbReference type="ARBA" id="ARBA00023170"/>
    </source>
</evidence>
<evidence type="ECO:0000256" key="3">
    <source>
        <dbReference type="ARBA" id="ARBA00022729"/>
    </source>
</evidence>
<keyword evidence="5" id="KW-0547">Nucleotide-binding</keyword>
<evidence type="ECO:0000256" key="2">
    <source>
        <dbReference type="ARBA" id="ARBA00022679"/>
    </source>
</evidence>
<dbReference type="InterPro" id="IPR002902">
    <property type="entry name" value="GNK2"/>
</dbReference>